<reference evidence="1" key="3">
    <citation type="submission" date="2025-09" db="UniProtKB">
        <authorList>
            <consortium name="Ensembl"/>
        </authorList>
    </citation>
    <scope>IDENTIFICATION</scope>
</reference>
<sequence length="136" mass="14766">KAEFRFISLSGGQPNFSHDLSRPALTNLYNSPVYNVERVVRPLGSSSAGAGPFSHSGVRVTLPDNSQYLVHKGPGYGISSQTVVTDARHMSSAWQVESSKDFQGTKTVADFVKTGGSNYNVLTDNCHQASNRMMKQ</sequence>
<dbReference type="Ensembl" id="ENSAPET00000019321.1">
    <property type="protein sequence ID" value="ENSAPEP00000018807.1"/>
    <property type="gene ID" value="ENSAPEG00000013442.1"/>
</dbReference>
<dbReference type="AlphaFoldDB" id="A0A3P8T539"/>
<proteinExistence type="predicted"/>
<dbReference type="OMA" id="SRRMMNQ"/>
<name>A0A3P8T539_AMPPE</name>
<accession>A0A3P8T539</accession>
<keyword evidence="2" id="KW-1185">Reference proteome</keyword>
<dbReference type="GeneTree" id="ENSGT00690000103873"/>
<evidence type="ECO:0000313" key="1">
    <source>
        <dbReference type="Ensembl" id="ENSAPEP00000018807.1"/>
    </source>
</evidence>
<evidence type="ECO:0000313" key="2">
    <source>
        <dbReference type="Proteomes" id="UP000265080"/>
    </source>
</evidence>
<dbReference type="Proteomes" id="UP000265080">
    <property type="component" value="Chromosome 7"/>
</dbReference>
<protein>
    <submittedName>
        <fullName evidence="1">Uncharacterized protein</fullName>
    </submittedName>
</protein>
<reference evidence="1 2" key="1">
    <citation type="submission" date="2018-03" db="EMBL/GenBank/DDBJ databases">
        <title>Finding Nemo's genes: A chromosome-scale reference assembly of the genome of the orange clownfish Amphiprion percula.</title>
        <authorList>
            <person name="Lehmann R."/>
        </authorList>
    </citation>
    <scope>NUCLEOTIDE SEQUENCE</scope>
</reference>
<organism evidence="1 2">
    <name type="scientific">Amphiprion percula</name>
    <name type="common">Orange clownfish</name>
    <name type="synonym">Lutjanus percula</name>
    <dbReference type="NCBI Taxonomy" id="161767"/>
    <lineage>
        <taxon>Eukaryota</taxon>
        <taxon>Metazoa</taxon>
        <taxon>Chordata</taxon>
        <taxon>Craniata</taxon>
        <taxon>Vertebrata</taxon>
        <taxon>Euteleostomi</taxon>
        <taxon>Actinopterygii</taxon>
        <taxon>Neopterygii</taxon>
        <taxon>Teleostei</taxon>
        <taxon>Neoteleostei</taxon>
        <taxon>Acanthomorphata</taxon>
        <taxon>Ovalentaria</taxon>
        <taxon>Pomacentridae</taxon>
        <taxon>Amphiprion</taxon>
    </lineage>
</organism>
<reference evidence="1" key="2">
    <citation type="submission" date="2025-08" db="UniProtKB">
        <authorList>
            <consortium name="Ensembl"/>
        </authorList>
    </citation>
    <scope>IDENTIFICATION</scope>
</reference>